<reference evidence="2 3" key="1">
    <citation type="journal article" date="2014" name="Genome Announc.">
        <title>Complete Genome of Rhodococcus pyridinivorans SB3094, a Methyl-Ethyl-Ketone-Degrading Bacterium Used for Bioaugmentation.</title>
        <authorList>
            <person name="Dueholm M.S."/>
            <person name="Albertsen M."/>
            <person name="D'Imperio S."/>
            <person name="Tale V.P."/>
            <person name="Lewis D."/>
            <person name="Nielsen P.H."/>
            <person name="Nielsen J.L."/>
        </authorList>
    </citation>
    <scope>NUCLEOTIDE SEQUENCE [LARGE SCALE GENOMIC DNA]</scope>
    <source>
        <strain evidence="3">SB3094</strain>
        <plasmid evidence="3">1</plasmid>
    </source>
</reference>
<dbReference type="InterPro" id="IPR037883">
    <property type="entry name" value="Knr4/Smi1-like_sf"/>
</dbReference>
<evidence type="ECO:0000313" key="2">
    <source>
        <dbReference type="EMBL" id="AHD24262.1"/>
    </source>
</evidence>
<dbReference type="eggNOG" id="COG4282">
    <property type="taxonomic scope" value="Bacteria"/>
</dbReference>
<gene>
    <name evidence="2" type="ORF">Y013_25195</name>
</gene>
<name>V9XS98_9NOCA</name>
<accession>V9XS98</accession>
<protein>
    <recommendedName>
        <fullName evidence="1">Knr4/Smi1-like domain-containing protein</fullName>
    </recommendedName>
</protein>
<evidence type="ECO:0000313" key="3">
    <source>
        <dbReference type="Proteomes" id="UP000018781"/>
    </source>
</evidence>
<dbReference type="Pfam" id="PF09346">
    <property type="entry name" value="SMI1_KNR4"/>
    <property type="match status" value="1"/>
</dbReference>
<feature type="domain" description="Knr4/Smi1-like" evidence="1">
    <location>
        <begin position="20"/>
        <end position="151"/>
    </location>
</feature>
<dbReference type="Proteomes" id="UP000018781">
    <property type="component" value="Plasmid unnamed"/>
</dbReference>
<keyword evidence="2" id="KW-0614">Plasmid</keyword>
<organism evidence="2 3">
    <name type="scientific">Rhodococcus pyridinivorans SB3094</name>
    <dbReference type="NCBI Taxonomy" id="1435356"/>
    <lineage>
        <taxon>Bacteria</taxon>
        <taxon>Bacillati</taxon>
        <taxon>Actinomycetota</taxon>
        <taxon>Actinomycetes</taxon>
        <taxon>Mycobacteriales</taxon>
        <taxon>Nocardiaceae</taxon>
        <taxon>Rhodococcus</taxon>
    </lineage>
</organism>
<sequence>MRQAPVTAAAMSSPAEVSLVDTVESATGRRWPTELRAWFGLHNGASEGKPFAQVLPSFEPLSLERVLSVWASMTTTWADMTDELGGTALLDEPAGTMSFTYLSAYIPIAENDQGDLLVVDTRAGEQHGCVRDFAGEDADQSMMVWSSIEALVGDVASAVERSELCFGWLPVVKNGALDWELP</sequence>
<dbReference type="KEGG" id="rpy:Y013_25195"/>
<geneLocation type="plasmid" evidence="3">
    <name>1</name>
</geneLocation>
<proteinExistence type="predicted"/>
<dbReference type="InterPro" id="IPR018958">
    <property type="entry name" value="Knr4/Smi1-like_dom"/>
</dbReference>
<dbReference type="AlphaFoldDB" id="V9XS98"/>
<dbReference type="PATRIC" id="fig|1435356.3.peg.5080"/>
<dbReference type="HOGENOM" id="CLU_085722_0_1_11"/>
<evidence type="ECO:0000259" key="1">
    <source>
        <dbReference type="Pfam" id="PF09346"/>
    </source>
</evidence>
<dbReference type="EMBL" id="CP006997">
    <property type="protein sequence ID" value="AHD24262.1"/>
    <property type="molecule type" value="Genomic_DNA"/>
</dbReference>
<dbReference type="SUPFAM" id="SSF160631">
    <property type="entry name" value="SMI1/KNR4-like"/>
    <property type="match status" value="1"/>
</dbReference>